<dbReference type="Proteomes" id="UP000694387">
    <property type="component" value="Chromosome 12"/>
</dbReference>
<dbReference type="AlphaFoldDB" id="A0A8C4MS43"/>
<evidence type="ECO:0000313" key="1">
    <source>
        <dbReference type="Ensembl" id="ENSEASP00005030171.1"/>
    </source>
</evidence>
<accession>A0A8C4MS43</accession>
<reference evidence="1 2" key="1">
    <citation type="journal article" date="2020" name="Nat. Commun.">
        <title>Donkey genomes provide new insights into domestication and selection for coat color.</title>
        <authorList>
            <person name="Wang"/>
            <person name="C."/>
            <person name="Li"/>
            <person name="H."/>
            <person name="Guo"/>
            <person name="Y."/>
            <person name="Huang"/>
            <person name="J."/>
            <person name="Sun"/>
            <person name="Y."/>
            <person name="Min"/>
            <person name="J."/>
            <person name="Wang"/>
            <person name="J."/>
            <person name="Fang"/>
            <person name="X."/>
            <person name="Zhao"/>
            <person name="Z."/>
            <person name="Wang"/>
            <person name="S."/>
            <person name="Zhang"/>
            <person name="Y."/>
            <person name="Liu"/>
            <person name="Q."/>
            <person name="Jiang"/>
            <person name="Q."/>
            <person name="Wang"/>
            <person name="X."/>
            <person name="Guo"/>
            <person name="Y."/>
            <person name="Yang"/>
            <person name="C."/>
            <person name="Wang"/>
            <person name="Y."/>
            <person name="Tian"/>
            <person name="F."/>
            <person name="Zhuang"/>
            <person name="G."/>
            <person name="Fan"/>
            <person name="Y."/>
            <person name="Gao"/>
            <person name="Q."/>
            <person name="Li"/>
            <person name="Y."/>
            <person name="Ju"/>
            <person name="Z."/>
            <person name="Li"/>
            <person name="J."/>
            <person name="Li"/>
            <person name="R."/>
            <person name="Hou"/>
            <person name="M."/>
            <person name="Yang"/>
            <person name="G."/>
            <person name="Liu"/>
            <person name="G."/>
            <person name="Liu"/>
            <person name="W."/>
            <person name="Guo"/>
            <person name="J."/>
            <person name="Pan"/>
            <person name="S."/>
            <person name="Fan"/>
            <person name="G."/>
            <person name="Zhang"/>
            <person name="W."/>
            <person name="Zhang"/>
            <person name="R."/>
            <person name="Yu"/>
            <person name="J."/>
            <person name="Zhang"/>
            <person name="X."/>
            <person name="Yin"/>
            <person name="Q."/>
            <person name="Ji"/>
            <person name="C."/>
            <person name="Jin"/>
            <person name="Y."/>
            <person name="Yue"/>
            <person name="G."/>
            <person name="Liu"/>
            <person name="M."/>
            <person name="Xu"/>
            <person name="J."/>
            <person name="Liu"/>
            <person name="S."/>
            <person name="Jordana"/>
            <person name="J."/>
            <person name="Noce"/>
            <person name="A."/>
            <person name="Amills"/>
            <person name="M."/>
            <person name="Wu"/>
            <person name="D.D."/>
            <person name="Li"/>
            <person name="S."/>
            <person name="Zhou"/>
            <person name="X. and Zhong"/>
            <person name="J."/>
        </authorList>
    </citation>
    <scope>NUCLEOTIDE SEQUENCE [LARGE SCALE GENOMIC DNA]</scope>
</reference>
<evidence type="ECO:0000313" key="2">
    <source>
        <dbReference type="Proteomes" id="UP000694387"/>
    </source>
</evidence>
<reference evidence="1" key="3">
    <citation type="submission" date="2025-09" db="UniProtKB">
        <authorList>
            <consortium name="Ensembl"/>
        </authorList>
    </citation>
    <scope>IDENTIFICATION</scope>
</reference>
<protein>
    <submittedName>
        <fullName evidence="1">Uncharacterized protein</fullName>
    </submittedName>
</protein>
<reference evidence="1" key="2">
    <citation type="submission" date="2025-08" db="UniProtKB">
        <authorList>
            <consortium name="Ensembl"/>
        </authorList>
    </citation>
    <scope>IDENTIFICATION</scope>
</reference>
<sequence>VEKGAAVYFLFLEKKSLSCSSCVHTLSCLSPLWWELRTVACDRVICNLTQGIKSFEGSFRFMKYCFGFEFEGSCQSGAEIH</sequence>
<proteinExistence type="predicted"/>
<name>A0A8C4MS43_EQUAS</name>
<dbReference type="Ensembl" id="ENSEAST00005032800.2">
    <property type="protein sequence ID" value="ENSEASP00005030171.1"/>
    <property type="gene ID" value="ENSEASG00005020540.2"/>
</dbReference>
<organism evidence="1 2">
    <name type="scientific">Equus asinus</name>
    <name type="common">Donkey</name>
    <name type="synonym">Equus africanus asinus</name>
    <dbReference type="NCBI Taxonomy" id="9793"/>
    <lineage>
        <taxon>Eukaryota</taxon>
        <taxon>Metazoa</taxon>
        <taxon>Chordata</taxon>
        <taxon>Craniata</taxon>
        <taxon>Vertebrata</taxon>
        <taxon>Euteleostomi</taxon>
        <taxon>Mammalia</taxon>
        <taxon>Eutheria</taxon>
        <taxon>Laurasiatheria</taxon>
        <taxon>Perissodactyla</taxon>
        <taxon>Equidae</taxon>
        <taxon>Equus</taxon>
    </lineage>
</organism>
<keyword evidence="2" id="KW-1185">Reference proteome</keyword>